<dbReference type="NCBIfam" id="TIGR00693">
    <property type="entry name" value="thiE"/>
    <property type="match status" value="1"/>
</dbReference>
<evidence type="ECO:0000256" key="7">
    <source>
        <dbReference type="ARBA" id="ARBA00047851"/>
    </source>
</evidence>
<evidence type="ECO:0000256" key="4">
    <source>
        <dbReference type="ARBA" id="ARBA00022842"/>
    </source>
</evidence>
<feature type="binding site" evidence="9">
    <location>
        <begin position="190"/>
        <end position="191"/>
    </location>
    <ligand>
        <name>2-[(2R,5Z)-2-carboxy-4-methylthiazol-5(2H)-ylidene]ethyl phosphate</name>
        <dbReference type="ChEBI" id="CHEBI:62899"/>
    </ligand>
</feature>
<comment type="catalytic activity">
    <reaction evidence="7 9 10">
        <text>2-(2-carboxy-4-methylthiazol-5-yl)ethyl phosphate + 4-amino-2-methyl-5-(diphosphooxymethyl)pyrimidine + 2 H(+) = thiamine phosphate + CO2 + diphosphate</text>
        <dbReference type="Rhea" id="RHEA:47848"/>
        <dbReference type="ChEBI" id="CHEBI:15378"/>
        <dbReference type="ChEBI" id="CHEBI:16526"/>
        <dbReference type="ChEBI" id="CHEBI:33019"/>
        <dbReference type="ChEBI" id="CHEBI:37575"/>
        <dbReference type="ChEBI" id="CHEBI:57841"/>
        <dbReference type="ChEBI" id="CHEBI:62890"/>
        <dbReference type="EC" id="2.5.1.3"/>
    </reaction>
</comment>
<evidence type="ECO:0000256" key="6">
    <source>
        <dbReference type="ARBA" id="ARBA00047334"/>
    </source>
</evidence>
<dbReference type="HAMAP" id="MF_00097">
    <property type="entry name" value="TMP_synthase"/>
    <property type="match status" value="1"/>
</dbReference>
<dbReference type="Pfam" id="PF02581">
    <property type="entry name" value="TMP-TENI"/>
    <property type="match status" value="1"/>
</dbReference>
<feature type="binding site" evidence="9">
    <location>
        <begin position="139"/>
        <end position="141"/>
    </location>
    <ligand>
        <name>2-[(2R,5Z)-2-carboxy-4-methylthiazol-5(2H)-ylidene]ethyl phosphate</name>
        <dbReference type="ChEBI" id="CHEBI:62899"/>
    </ligand>
</feature>
<evidence type="ECO:0000256" key="9">
    <source>
        <dbReference type="HAMAP-Rule" id="MF_00097"/>
    </source>
</evidence>
<dbReference type="PANTHER" id="PTHR20857:SF15">
    <property type="entry name" value="THIAMINE-PHOSPHATE SYNTHASE"/>
    <property type="match status" value="1"/>
</dbReference>
<dbReference type="InterPro" id="IPR022998">
    <property type="entry name" value="ThiamineP_synth_TenI"/>
</dbReference>
<evidence type="ECO:0000256" key="8">
    <source>
        <dbReference type="ARBA" id="ARBA00047883"/>
    </source>
</evidence>
<dbReference type="SUPFAM" id="SSF51391">
    <property type="entry name" value="Thiamin phosphate synthase"/>
    <property type="match status" value="1"/>
</dbReference>
<dbReference type="Gene3D" id="3.20.20.70">
    <property type="entry name" value="Aldolase class I"/>
    <property type="match status" value="1"/>
</dbReference>
<dbReference type="RefSeq" id="WP_370872368.1">
    <property type="nucleotide sequence ID" value="NZ_JAUSUK010000002.1"/>
</dbReference>
<evidence type="ECO:0000256" key="11">
    <source>
        <dbReference type="RuleBase" id="RU004253"/>
    </source>
</evidence>
<comment type="catalytic activity">
    <reaction evidence="6 9 10">
        <text>4-methyl-5-(2-phosphooxyethyl)-thiazole + 4-amino-2-methyl-5-(diphosphooxymethyl)pyrimidine + H(+) = thiamine phosphate + diphosphate</text>
        <dbReference type="Rhea" id="RHEA:22328"/>
        <dbReference type="ChEBI" id="CHEBI:15378"/>
        <dbReference type="ChEBI" id="CHEBI:33019"/>
        <dbReference type="ChEBI" id="CHEBI:37575"/>
        <dbReference type="ChEBI" id="CHEBI:57841"/>
        <dbReference type="ChEBI" id="CHEBI:58296"/>
        <dbReference type="EC" id="2.5.1.3"/>
    </reaction>
</comment>
<evidence type="ECO:0000259" key="12">
    <source>
        <dbReference type="Pfam" id="PF02581"/>
    </source>
</evidence>
<feature type="binding site" evidence="9">
    <location>
        <position position="142"/>
    </location>
    <ligand>
        <name>4-amino-2-methyl-5-(diphosphooxymethyl)pyrimidine</name>
        <dbReference type="ChEBI" id="CHEBI:57841"/>
    </ligand>
</feature>
<dbReference type="InterPro" id="IPR036206">
    <property type="entry name" value="ThiamineP_synth_sf"/>
</dbReference>
<dbReference type="InterPro" id="IPR034291">
    <property type="entry name" value="TMP_synthase"/>
</dbReference>
<proteinExistence type="inferred from homology"/>
<evidence type="ECO:0000256" key="5">
    <source>
        <dbReference type="ARBA" id="ARBA00022977"/>
    </source>
</evidence>
<comment type="caution">
    <text evidence="13">The sequence shown here is derived from an EMBL/GenBank/DDBJ whole genome shotgun (WGS) entry which is preliminary data.</text>
</comment>
<dbReference type="GO" id="GO:0004789">
    <property type="term" value="F:thiamine-phosphate diphosphorylase activity"/>
    <property type="evidence" value="ECO:0007669"/>
    <property type="project" value="UniProtKB-EC"/>
</dbReference>
<evidence type="ECO:0000313" key="14">
    <source>
        <dbReference type="Proteomes" id="UP001230253"/>
    </source>
</evidence>
<keyword evidence="5 9" id="KW-0784">Thiamine biosynthesis</keyword>
<dbReference type="EC" id="2.5.1.3" evidence="9"/>
<evidence type="ECO:0000256" key="3">
    <source>
        <dbReference type="ARBA" id="ARBA00022723"/>
    </source>
</evidence>
<accession>A0ABU0CA09</accession>
<comment type="cofactor">
    <cofactor evidence="9">
        <name>Mg(2+)</name>
        <dbReference type="ChEBI" id="CHEBI:18420"/>
    </cofactor>
    <text evidence="9">Binds 1 Mg(2+) ion per subunit.</text>
</comment>
<dbReference type="EMBL" id="JAUSUK010000002">
    <property type="protein sequence ID" value="MDQ0326769.1"/>
    <property type="molecule type" value="Genomic_DNA"/>
</dbReference>
<feature type="binding site" evidence="9">
    <location>
        <position position="170"/>
    </location>
    <ligand>
        <name>2-[(2R,5Z)-2-carboxy-4-methylthiazol-5(2H)-ylidene]ethyl phosphate</name>
        <dbReference type="ChEBI" id="CHEBI:62899"/>
    </ligand>
</feature>
<comment type="pathway">
    <text evidence="1 9 11">Cofactor biosynthesis; thiamine diphosphate biosynthesis; thiamine phosphate from 4-amino-2-methyl-5-diphosphomethylpyrimidine and 4-methyl-5-(2-phosphoethyl)-thiazole: step 1/1.</text>
</comment>
<dbReference type="Proteomes" id="UP001230253">
    <property type="component" value="Unassembled WGS sequence"/>
</dbReference>
<keyword evidence="3 9" id="KW-0479">Metal-binding</keyword>
<name>A0ABU0CA09_9BRAD</name>
<comment type="function">
    <text evidence="9">Condenses 4-methyl-5-(beta-hydroxyethyl)thiazole monophosphate (THZ-P) and 2-methyl-4-amino-5-hydroxymethyl pyrimidine pyrophosphate (HMP-PP) to form thiamine monophosphate (TMP).</text>
</comment>
<dbReference type="InterPro" id="IPR013785">
    <property type="entry name" value="Aldolase_TIM"/>
</dbReference>
<feature type="domain" description="Thiamine phosphate synthase/TenI" evidence="12">
    <location>
        <begin position="10"/>
        <end position="193"/>
    </location>
</feature>
<evidence type="ECO:0000313" key="13">
    <source>
        <dbReference type="EMBL" id="MDQ0326769.1"/>
    </source>
</evidence>
<evidence type="ECO:0000256" key="1">
    <source>
        <dbReference type="ARBA" id="ARBA00005165"/>
    </source>
</evidence>
<feature type="binding site" evidence="9">
    <location>
        <position position="92"/>
    </location>
    <ligand>
        <name>Mg(2+)</name>
        <dbReference type="ChEBI" id="CHEBI:18420"/>
    </ligand>
</feature>
<comment type="caution">
    <text evidence="9">Lacks conserved residue(s) required for the propagation of feature annotation.</text>
</comment>
<comment type="similarity">
    <text evidence="9 10">Belongs to the thiamine-phosphate synthase family.</text>
</comment>
<keyword evidence="4 9" id="KW-0460">Magnesium</keyword>
<feature type="binding site" evidence="9">
    <location>
        <position position="72"/>
    </location>
    <ligand>
        <name>4-amino-2-methyl-5-(diphosphooxymethyl)pyrimidine</name>
        <dbReference type="ChEBI" id="CHEBI:57841"/>
    </ligand>
</feature>
<protein>
    <recommendedName>
        <fullName evidence="9">Thiamine-phosphate synthase</fullName>
        <shortName evidence="9">TP synthase</shortName>
        <shortName evidence="9">TPS</shortName>
        <ecNumber evidence="9">2.5.1.3</ecNumber>
    </recommendedName>
    <alternativeName>
        <fullName evidence="9">Thiamine-phosphate pyrophosphorylase</fullName>
        <shortName evidence="9">TMP pyrophosphorylase</shortName>
        <shortName evidence="9">TMP-PPase</shortName>
    </alternativeName>
</protein>
<dbReference type="CDD" id="cd00564">
    <property type="entry name" value="TMP_TenI"/>
    <property type="match status" value="1"/>
</dbReference>
<keyword evidence="14" id="KW-1185">Reference proteome</keyword>
<feature type="binding site" evidence="9">
    <location>
        <position position="73"/>
    </location>
    <ligand>
        <name>Mg(2+)</name>
        <dbReference type="ChEBI" id="CHEBI:18420"/>
    </ligand>
</feature>
<sequence>MMRHPFDLSLYLVTDPKLCGSRDFFETVAAAVEGGVTLVQLRDPDAGTRELVAIARRLKALLQPTGVPLIVNDRIDVALAAEADGVHLGQSDMDGADARRLIGEERILGISVGNASEHEASRDALAGADYIGVGPVYTTATKPNAGAAIGLKGLAAVTRAVGLRSVAIGGIGTANAAECIAAGAEGVAVVSAIMGADDPQAAARTLLEHIRTAKDTQ</sequence>
<reference evidence="13 14" key="1">
    <citation type="submission" date="2023-07" db="EMBL/GenBank/DDBJ databases">
        <title>Genomic Encyclopedia of Type Strains, Phase IV (KMG-IV): sequencing the most valuable type-strain genomes for metagenomic binning, comparative biology and taxonomic classification.</title>
        <authorList>
            <person name="Goeker M."/>
        </authorList>
    </citation>
    <scope>NUCLEOTIDE SEQUENCE [LARGE SCALE GENOMIC DNA]</scope>
    <source>
        <strain evidence="13 14">DSM 11549</strain>
    </source>
</reference>
<feature type="binding site" evidence="9">
    <location>
        <position position="111"/>
    </location>
    <ligand>
        <name>4-amino-2-methyl-5-(diphosphooxymethyl)pyrimidine</name>
        <dbReference type="ChEBI" id="CHEBI:57841"/>
    </ligand>
</feature>
<dbReference type="PANTHER" id="PTHR20857">
    <property type="entry name" value="THIAMINE-PHOSPHATE PYROPHOSPHORYLASE"/>
    <property type="match status" value="1"/>
</dbReference>
<comment type="catalytic activity">
    <reaction evidence="8 9 10">
        <text>2-[(2R,5Z)-2-carboxy-4-methylthiazol-5(2H)-ylidene]ethyl phosphate + 4-amino-2-methyl-5-(diphosphooxymethyl)pyrimidine + 2 H(+) = thiamine phosphate + CO2 + diphosphate</text>
        <dbReference type="Rhea" id="RHEA:47844"/>
        <dbReference type="ChEBI" id="CHEBI:15378"/>
        <dbReference type="ChEBI" id="CHEBI:16526"/>
        <dbReference type="ChEBI" id="CHEBI:33019"/>
        <dbReference type="ChEBI" id="CHEBI:37575"/>
        <dbReference type="ChEBI" id="CHEBI:57841"/>
        <dbReference type="ChEBI" id="CHEBI:62899"/>
        <dbReference type="EC" id="2.5.1.3"/>
    </reaction>
</comment>
<evidence type="ECO:0000256" key="2">
    <source>
        <dbReference type="ARBA" id="ARBA00022679"/>
    </source>
</evidence>
<organism evidence="13 14">
    <name type="scientific">Rhodopseudomonas julia</name>
    <dbReference type="NCBI Taxonomy" id="200617"/>
    <lineage>
        <taxon>Bacteria</taxon>
        <taxon>Pseudomonadati</taxon>
        <taxon>Pseudomonadota</taxon>
        <taxon>Alphaproteobacteria</taxon>
        <taxon>Hyphomicrobiales</taxon>
        <taxon>Nitrobacteraceae</taxon>
        <taxon>Rhodopseudomonas</taxon>
    </lineage>
</organism>
<keyword evidence="2 9" id="KW-0808">Transferase</keyword>
<evidence type="ECO:0000256" key="10">
    <source>
        <dbReference type="RuleBase" id="RU003826"/>
    </source>
</evidence>
<gene>
    <name evidence="9" type="primary">thiE</name>
    <name evidence="13" type="ORF">J2R99_002638</name>
</gene>